<dbReference type="KEGG" id="ibu:IB211_02314c"/>
<name>A0A0S2W5R1_9FIRM</name>
<dbReference type="EMBL" id="CP011307">
    <property type="protein sequence ID" value="ALP94705.1"/>
    <property type="molecule type" value="Genomic_DNA"/>
</dbReference>
<sequence>MAEEKKCVACGAALEYVRPALLPDRLNFLSARADLYLCPQCGRYEFYRDPRWIQRDEEKRRKEKK</sequence>
<gene>
    <name evidence="2" type="ORF">C7373_11238</name>
    <name evidence="1" type="ORF">IB211_02314c</name>
</gene>
<dbReference type="AlphaFoldDB" id="A0A0S2W5R1"/>
<reference evidence="1 3" key="1">
    <citation type="journal article" date="2015" name="Nat. Commun.">
        <title>Production of butyrate from lysine and the Amadori product fructoselysine by a human gut commensal.</title>
        <authorList>
            <person name="Bui T.P."/>
            <person name="Ritari J."/>
            <person name="Boeren S."/>
            <person name="de Waard P."/>
            <person name="Plugge C.M."/>
            <person name="de Vos W.M."/>
        </authorList>
    </citation>
    <scope>NUCLEOTIDE SEQUENCE [LARGE SCALE GENOMIC DNA]</scope>
    <source>
        <strain evidence="1 3">AF211</strain>
    </source>
</reference>
<evidence type="ECO:0000313" key="4">
    <source>
        <dbReference type="Proteomes" id="UP000245778"/>
    </source>
</evidence>
<dbReference type="OrthoDB" id="2085419at2"/>
<dbReference type="Proteomes" id="UP000064844">
    <property type="component" value="Chromosome"/>
</dbReference>
<dbReference type="STRING" id="1297617.IB211_02314c"/>
<evidence type="ECO:0000313" key="3">
    <source>
        <dbReference type="Proteomes" id="UP000064844"/>
    </source>
</evidence>
<dbReference type="GeneID" id="93228547"/>
<organism evidence="1 3">
    <name type="scientific">Intestinimonas butyriciproducens</name>
    <dbReference type="NCBI Taxonomy" id="1297617"/>
    <lineage>
        <taxon>Bacteria</taxon>
        <taxon>Bacillati</taxon>
        <taxon>Bacillota</taxon>
        <taxon>Clostridia</taxon>
        <taxon>Eubacteriales</taxon>
        <taxon>Intestinimonas</taxon>
    </lineage>
</organism>
<evidence type="ECO:0000313" key="1">
    <source>
        <dbReference type="EMBL" id="ALP94705.1"/>
    </source>
</evidence>
<dbReference type="RefSeq" id="WP_033118206.1">
    <property type="nucleotide sequence ID" value="NZ_CALICV010000092.1"/>
</dbReference>
<dbReference type="EMBL" id="QEKK01000012">
    <property type="protein sequence ID" value="PVY46983.1"/>
    <property type="molecule type" value="Genomic_DNA"/>
</dbReference>
<evidence type="ECO:0000313" key="2">
    <source>
        <dbReference type="EMBL" id="PVY46983.1"/>
    </source>
</evidence>
<accession>A0A0S2W5R1</accession>
<reference evidence="3" key="2">
    <citation type="submission" date="2015-04" db="EMBL/GenBank/DDBJ databases">
        <title>A butyrogenic pathway from the amino acid lysine in a human gut commensal.</title>
        <authorList>
            <person name="de Vos W.M."/>
            <person name="Bui N.T.P."/>
            <person name="Plugge C.M."/>
            <person name="Ritari J."/>
        </authorList>
    </citation>
    <scope>NUCLEOTIDE SEQUENCE [LARGE SCALE GENOMIC DNA]</scope>
    <source>
        <strain evidence="3">AF211</strain>
    </source>
</reference>
<protein>
    <submittedName>
        <fullName evidence="1">Uncharacterized protein</fullName>
    </submittedName>
</protein>
<keyword evidence="3" id="KW-1185">Reference proteome</keyword>
<proteinExistence type="predicted"/>
<dbReference type="Proteomes" id="UP000245778">
    <property type="component" value="Unassembled WGS sequence"/>
</dbReference>
<reference evidence="2 4" key="3">
    <citation type="submission" date="2018-04" db="EMBL/GenBank/DDBJ databases">
        <title>Genomic Encyclopedia of Type Strains, Phase IV (KMG-IV): sequencing the most valuable type-strain genomes for metagenomic binning, comparative biology and taxonomic classification.</title>
        <authorList>
            <person name="Goeker M."/>
        </authorList>
    </citation>
    <scope>NUCLEOTIDE SEQUENCE [LARGE SCALE GENOMIC DNA]</scope>
    <source>
        <strain evidence="2 4">DSM 26588</strain>
    </source>
</reference>